<dbReference type="PANTHER" id="PTHR10302:SF0">
    <property type="entry name" value="SINGLE-STRANDED DNA-BINDING PROTEIN, MITOCHONDRIAL"/>
    <property type="match status" value="1"/>
</dbReference>
<comment type="subunit">
    <text evidence="2">Homotetramer.</text>
</comment>
<dbReference type="GO" id="GO:0006260">
    <property type="term" value="P:DNA replication"/>
    <property type="evidence" value="ECO:0007669"/>
    <property type="project" value="InterPro"/>
</dbReference>
<protein>
    <recommendedName>
        <fullName evidence="2 3">Single-stranded DNA-binding protein</fullName>
        <shortName evidence="2">SSB</shortName>
    </recommendedName>
</protein>
<comment type="caution">
    <text evidence="4">The sequence shown here is derived from an EMBL/GenBank/DDBJ whole genome shotgun (WGS) entry which is preliminary data.</text>
</comment>
<name>A0A0D8J5D3_9BACT</name>
<dbReference type="RefSeq" id="WP_045033294.1">
    <property type="nucleotide sequence ID" value="NZ_CAJXKZ010000001.1"/>
</dbReference>
<evidence type="ECO:0000313" key="5">
    <source>
        <dbReference type="Proteomes" id="UP000032544"/>
    </source>
</evidence>
<evidence type="ECO:0000256" key="1">
    <source>
        <dbReference type="ARBA" id="ARBA00023125"/>
    </source>
</evidence>
<dbReference type="PROSITE" id="PS50935">
    <property type="entry name" value="SSB"/>
    <property type="match status" value="1"/>
</dbReference>
<dbReference type="SUPFAM" id="SSF50249">
    <property type="entry name" value="Nucleic acid-binding proteins"/>
    <property type="match status" value="1"/>
</dbReference>
<evidence type="ECO:0000256" key="2">
    <source>
        <dbReference type="HAMAP-Rule" id="MF_00984"/>
    </source>
</evidence>
<dbReference type="NCBIfam" id="TIGR00621">
    <property type="entry name" value="ssb"/>
    <property type="match status" value="1"/>
</dbReference>
<dbReference type="Proteomes" id="UP000032544">
    <property type="component" value="Unassembled WGS sequence"/>
</dbReference>
<evidence type="ECO:0000256" key="3">
    <source>
        <dbReference type="PIRNR" id="PIRNR002070"/>
    </source>
</evidence>
<dbReference type="GO" id="GO:0009295">
    <property type="term" value="C:nucleoid"/>
    <property type="evidence" value="ECO:0007669"/>
    <property type="project" value="TreeGrafter"/>
</dbReference>
<sequence length="113" mass="12929">MNALRNSVRLLGHLGEDPKVRRLESGKVVANFNIATNEIYRDSNGNKQTETTWHRLVAWGKNAEVAEKYLKKGKEIAIEGKLTNRQWEDKNGEKQYMTEIVINSLLMLDKASN</sequence>
<gene>
    <name evidence="4" type="ORF">LH29_22005</name>
</gene>
<dbReference type="PANTHER" id="PTHR10302">
    <property type="entry name" value="SINGLE-STRANDED DNA-BINDING PROTEIN"/>
    <property type="match status" value="1"/>
</dbReference>
<reference evidence="4 5" key="1">
    <citation type="submission" date="2014-09" db="EMBL/GenBank/DDBJ databases">
        <title>Draft Genome Sequence of Draconibacterium sp. JN14CK-3.</title>
        <authorList>
            <person name="Dong C."/>
            <person name="Lai Q."/>
            <person name="Shao Z."/>
        </authorList>
    </citation>
    <scope>NUCLEOTIDE SEQUENCE [LARGE SCALE GENOMIC DNA]</scope>
    <source>
        <strain evidence="4 5">JN14CK-3</strain>
    </source>
</reference>
<dbReference type="EMBL" id="JRHC01000007">
    <property type="protein sequence ID" value="KJF41964.1"/>
    <property type="molecule type" value="Genomic_DNA"/>
</dbReference>
<proteinExistence type="inferred from homology"/>
<dbReference type="HAMAP" id="MF_00984">
    <property type="entry name" value="SSB"/>
    <property type="match status" value="1"/>
</dbReference>
<dbReference type="Pfam" id="PF00436">
    <property type="entry name" value="SSB"/>
    <property type="match status" value="1"/>
</dbReference>
<keyword evidence="1 2" id="KW-0238">DNA-binding</keyword>
<dbReference type="PATRIC" id="fig|1544798.3.peg.4581"/>
<dbReference type="STRING" id="1544798.LH29_22005"/>
<dbReference type="PIRSF" id="PIRSF002070">
    <property type="entry name" value="SSB"/>
    <property type="match status" value="1"/>
</dbReference>
<dbReference type="OrthoDB" id="9809878at2"/>
<dbReference type="InterPro" id="IPR012340">
    <property type="entry name" value="NA-bd_OB-fold"/>
</dbReference>
<comment type="caution">
    <text evidence="2">Lacks conserved residue(s) required for the propagation of feature annotation.</text>
</comment>
<accession>A0A0D8J5D3</accession>
<dbReference type="Gene3D" id="2.40.50.140">
    <property type="entry name" value="Nucleic acid-binding proteins"/>
    <property type="match status" value="1"/>
</dbReference>
<dbReference type="CDD" id="cd04496">
    <property type="entry name" value="SSB_OBF"/>
    <property type="match status" value="1"/>
</dbReference>
<dbReference type="InterPro" id="IPR011344">
    <property type="entry name" value="ssDNA-bd"/>
</dbReference>
<organism evidence="4 5">
    <name type="scientific">Draconibacterium sediminis</name>
    <dbReference type="NCBI Taxonomy" id="1544798"/>
    <lineage>
        <taxon>Bacteria</taxon>
        <taxon>Pseudomonadati</taxon>
        <taxon>Bacteroidota</taxon>
        <taxon>Bacteroidia</taxon>
        <taxon>Marinilabiliales</taxon>
        <taxon>Prolixibacteraceae</taxon>
        <taxon>Draconibacterium</taxon>
    </lineage>
</organism>
<evidence type="ECO:0000313" key="4">
    <source>
        <dbReference type="EMBL" id="KJF41964.1"/>
    </source>
</evidence>
<dbReference type="AlphaFoldDB" id="A0A0D8J5D3"/>
<dbReference type="InterPro" id="IPR000424">
    <property type="entry name" value="Primosome_PriB/ssb"/>
</dbReference>
<dbReference type="GO" id="GO:0003697">
    <property type="term" value="F:single-stranded DNA binding"/>
    <property type="evidence" value="ECO:0007669"/>
    <property type="project" value="UniProtKB-UniRule"/>
</dbReference>
<keyword evidence="5" id="KW-1185">Reference proteome</keyword>